<feature type="region of interest" description="Disordered" evidence="1">
    <location>
        <begin position="56"/>
        <end position="77"/>
    </location>
</feature>
<dbReference type="EMBL" id="MH727547">
    <property type="protein sequence ID" value="AYB69173.1"/>
    <property type="molecule type" value="Genomic_DNA"/>
</dbReference>
<sequence>MPGRPRTATKPAKTHNLRPGDYVRPVMLVEGEDVTAKMTACKITSVYQNGNIHCVSDDGSVSHHGPASGFRKEGRIK</sequence>
<accession>A0A385UEE9</accession>
<evidence type="ECO:0000313" key="2">
    <source>
        <dbReference type="EMBL" id="AYB69173.1"/>
    </source>
</evidence>
<name>A0A385UEE9_9CAUD</name>
<proteinExistence type="predicted"/>
<evidence type="ECO:0000256" key="1">
    <source>
        <dbReference type="SAM" id="MobiDB-lite"/>
    </source>
</evidence>
<gene>
    <name evidence="2" type="primary">71</name>
    <name evidence="2" type="ORF">SEA_FOXBORO_71</name>
</gene>
<dbReference type="Proteomes" id="UP000267882">
    <property type="component" value="Segment"/>
</dbReference>
<dbReference type="RefSeq" id="YP_010098327.1">
    <property type="nucleotide sequence ID" value="NC_055766.1"/>
</dbReference>
<evidence type="ECO:0000313" key="3">
    <source>
        <dbReference type="Proteomes" id="UP000267882"/>
    </source>
</evidence>
<reference evidence="2 3" key="1">
    <citation type="submission" date="2018-08" db="EMBL/GenBank/DDBJ databases">
        <authorList>
            <person name="Duda J.M."/>
            <person name="Larson A.P."/>
            <person name="Nowak S."/>
            <person name="Ricci M.J."/>
            <person name="Westholm D.E."/>
            <person name="Delesalle V.A."/>
            <person name="Garlena R.A."/>
            <person name="Russell D.A."/>
            <person name="Pope W.H."/>
            <person name="Jacobs-Sera D."/>
            <person name="Hatfull G.F."/>
        </authorList>
    </citation>
    <scope>NUCLEOTIDE SEQUENCE [LARGE SCALE GENOMIC DNA]</scope>
</reference>
<dbReference type="KEGG" id="vg:65115959"/>
<keyword evidence="3" id="KW-1185">Reference proteome</keyword>
<organism evidence="2 3">
    <name type="scientific">Gordonia phage Foxboro</name>
    <dbReference type="NCBI Taxonomy" id="2301602"/>
    <lineage>
        <taxon>Viruses</taxon>
        <taxon>Duplodnaviria</taxon>
        <taxon>Heunggongvirae</taxon>
        <taxon>Uroviricota</taxon>
        <taxon>Caudoviricetes</taxon>
        <taxon>Zierdtviridae</taxon>
        <taxon>Emilbogenvirinae</taxon>
        <taxon>Foxborovirus</taxon>
        <taxon>Foxborovirus foxboro</taxon>
    </lineage>
</organism>
<dbReference type="GeneID" id="65115959"/>
<protein>
    <submittedName>
        <fullName evidence="2">Uncharacterized protein</fullName>
    </submittedName>
</protein>